<evidence type="ECO:0000313" key="6">
    <source>
        <dbReference type="EMBL" id="MBI4594959.1"/>
    </source>
</evidence>
<evidence type="ECO:0000256" key="1">
    <source>
        <dbReference type="ARBA" id="ARBA00010312"/>
    </source>
</evidence>
<reference evidence="6" key="1">
    <citation type="submission" date="2020-07" db="EMBL/GenBank/DDBJ databases">
        <title>Huge and variable diversity of episymbiotic CPR bacteria and DPANN archaea in groundwater ecosystems.</title>
        <authorList>
            <person name="He C.Y."/>
            <person name="Keren R."/>
            <person name="Whittaker M."/>
            <person name="Farag I.F."/>
            <person name="Doudna J."/>
            <person name="Cate J.H.D."/>
            <person name="Banfield J.F."/>
        </authorList>
    </citation>
    <scope>NUCLEOTIDE SEQUENCE</scope>
    <source>
        <strain evidence="6">NC_groundwater_1482_Ag_S-0.65um_47_24</strain>
    </source>
</reference>
<dbReference type="AlphaFoldDB" id="A0A933LPS6"/>
<dbReference type="EMBL" id="JACQWF010000052">
    <property type="protein sequence ID" value="MBI4594959.1"/>
    <property type="molecule type" value="Genomic_DNA"/>
</dbReference>
<evidence type="ECO:0000313" key="7">
    <source>
        <dbReference type="Proteomes" id="UP000772181"/>
    </source>
</evidence>
<dbReference type="InterPro" id="IPR009010">
    <property type="entry name" value="Asp_de-COase-like_dom_sf"/>
</dbReference>
<feature type="domain" description="4Fe-4S Mo/W bis-MGD-type" evidence="5">
    <location>
        <begin position="8"/>
        <end position="66"/>
    </location>
</feature>
<keyword evidence="2" id="KW-0479">Metal-binding</keyword>
<dbReference type="SUPFAM" id="SSF50692">
    <property type="entry name" value="ADC-like"/>
    <property type="match status" value="1"/>
</dbReference>
<dbReference type="InterPro" id="IPR006963">
    <property type="entry name" value="Mopterin_OxRdtase_4Fe-4S_dom"/>
</dbReference>
<dbReference type="GO" id="GO:0051536">
    <property type="term" value="F:iron-sulfur cluster binding"/>
    <property type="evidence" value="ECO:0007669"/>
    <property type="project" value="UniProtKB-KW"/>
</dbReference>
<accession>A0A933LPS6</accession>
<dbReference type="SUPFAM" id="SSF53706">
    <property type="entry name" value="Formate dehydrogenase/DMSO reductase, domains 1-3"/>
    <property type="match status" value="1"/>
</dbReference>
<dbReference type="PANTHER" id="PTHR43742">
    <property type="entry name" value="TRIMETHYLAMINE-N-OXIDE REDUCTASE"/>
    <property type="match status" value="1"/>
</dbReference>
<gene>
    <name evidence="6" type="ORF">HY730_01105</name>
</gene>
<keyword evidence="3" id="KW-0408">Iron</keyword>
<dbReference type="InterPro" id="IPR050612">
    <property type="entry name" value="Prok_Mopterin_Oxidored"/>
</dbReference>
<dbReference type="SMART" id="SM00926">
    <property type="entry name" value="Molybdop_Fe4S4"/>
    <property type="match status" value="1"/>
</dbReference>
<name>A0A933LPS6_UNCTE</name>
<evidence type="ECO:0000259" key="5">
    <source>
        <dbReference type="PROSITE" id="PS51669"/>
    </source>
</evidence>
<evidence type="ECO:0000256" key="3">
    <source>
        <dbReference type="ARBA" id="ARBA00023004"/>
    </source>
</evidence>
<sequence length="754" mass="84472">MSETYKDAKIVRTACPYHCSGNSCGVLAHVQGDNITKLEPAEFPDNRFRRVCLRGLSSLQLLNHPDRLKYPLKRVGNRGEGKWARVTWDEALDTIADNFKKIQEKHGPQAIAWVLGGPGGGTTKFGIYCRFAALTHGTRVSCWGYGDAAGPDAMLATFGTHFQGHDTRDSRNSKICILWGTNPAVTRPFQMRHFMRARESTGVKLVAIDPIFSHSAARCDQYIQIRPGTDSALALGMMQVIINNNLHDKDYLTKNTVGPLLVNTVTGQFLREKDLVSEGSDKYMVWDRVNAQPAPQDKPEVAPVLDHSCTLKGARYETAFHMLSELAAQYTPEKTSEITDIPSDVIRDLAIEYASNRPSSIYTNMGVQRTYHGDLSFRTILALAAVCGYYGVKGGGASLGAGPKTYVLNWGYFLKPEEWATYSRLPILNLYEALETGKPFPVKGVWFAFINFVNQSPNSNKIIKDVLPKADFIVDTDLFMNTTGQYSDMVLPVCTFLEHSDLVGGPFPYLQLQQRVVKPRYESKSDVNIINALAEKMGLKEYFHKSEEELVETFIDSKHPSLEGISMDNLKQGPYASKKFAEPFVAWTDQKFPTRTGRIEFYAEKLAPLGEALPVYKPPKEGRENPLVKKYPLVFVQRHSNFRTHSMYANVSWLLELNPEPLVEMNPVDARTRGINEGDMVLVYNDRGKAKLKARLNEGVKAGVVDIAQGWWFHQFGEGGFNCLTYEDRNPAQELVYEANSGFNDVLVEVEKVG</sequence>
<dbReference type="Pfam" id="PF04879">
    <property type="entry name" value="Molybdop_Fe4S4"/>
    <property type="match status" value="1"/>
</dbReference>
<comment type="caution">
    <text evidence="6">The sequence shown here is derived from an EMBL/GenBank/DDBJ whole genome shotgun (WGS) entry which is preliminary data.</text>
</comment>
<dbReference type="GO" id="GO:0016491">
    <property type="term" value="F:oxidoreductase activity"/>
    <property type="evidence" value="ECO:0007669"/>
    <property type="project" value="InterPro"/>
</dbReference>
<dbReference type="Pfam" id="PF01568">
    <property type="entry name" value="Molydop_binding"/>
    <property type="match status" value="1"/>
</dbReference>
<dbReference type="InterPro" id="IPR006657">
    <property type="entry name" value="MoPterin_dinucl-bd_dom"/>
</dbReference>
<organism evidence="6 7">
    <name type="scientific">Tectimicrobiota bacterium</name>
    <dbReference type="NCBI Taxonomy" id="2528274"/>
    <lineage>
        <taxon>Bacteria</taxon>
        <taxon>Pseudomonadati</taxon>
        <taxon>Nitrospinota/Tectimicrobiota group</taxon>
        <taxon>Candidatus Tectimicrobiota</taxon>
    </lineage>
</organism>
<keyword evidence="4" id="KW-0411">Iron-sulfur</keyword>
<dbReference type="Gene3D" id="2.40.40.20">
    <property type="match status" value="1"/>
</dbReference>
<protein>
    <submittedName>
        <fullName evidence="6">Molybdopterin-dependent oxidoreductase</fullName>
    </submittedName>
</protein>
<dbReference type="Gene3D" id="3.40.50.740">
    <property type="match status" value="2"/>
</dbReference>
<dbReference type="Gene3D" id="3.40.228.10">
    <property type="entry name" value="Dimethylsulfoxide Reductase, domain 2"/>
    <property type="match status" value="2"/>
</dbReference>
<dbReference type="GO" id="GO:0043546">
    <property type="term" value="F:molybdopterin cofactor binding"/>
    <property type="evidence" value="ECO:0007669"/>
    <property type="project" value="InterPro"/>
</dbReference>
<dbReference type="InterPro" id="IPR006656">
    <property type="entry name" value="Mopterin_OxRdtase"/>
</dbReference>
<dbReference type="PANTHER" id="PTHR43742:SF6">
    <property type="entry name" value="OXIDOREDUCTASE YYAE-RELATED"/>
    <property type="match status" value="1"/>
</dbReference>
<evidence type="ECO:0000256" key="4">
    <source>
        <dbReference type="ARBA" id="ARBA00023014"/>
    </source>
</evidence>
<dbReference type="PROSITE" id="PS51669">
    <property type="entry name" value="4FE4S_MOW_BIS_MGD"/>
    <property type="match status" value="1"/>
</dbReference>
<dbReference type="GO" id="GO:0046872">
    <property type="term" value="F:metal ion binding"/>
    <property type="evidence" value="ECO:0007669"/>
    <property type="project" value="UniProtKB-KW"/>
</dbReference>
<evidence type="ECO:0000256" key="2">
    <source>
        <dbReference type="ARBA" id="ARBA00022723"/>
    </source>
</evidence>
<dbReference type="Pfam" id="PF00384">
    <property type="entry name" value="Molybdopterin"/>
    <property type="match status" value="1"/>
</dbReference>
<dbReference type="Proteomes" id="UP000772181">
    <property type="component" value="Unassembled WGS sequence"/>
</dbReference>
<proteinExistence type="inferred from homology"/>
<dbReference type="Gene3D" id="2.20.25.90">
    <property type="entry name" value="ADC-like domains"/>
    <property type="match status" value="1"/>
</dbReference>
<comment type="similarity">
    <text evidence="1">Belongs to the prokaryotic molybdopterin-containing oxidoreductase family.</text>
</comment>